<organism evidence="4 5">
    <name type="scientific">Sclerotinia trifoliorum</name>
    <dbReference type="NCBI Taxonomy" id="28548"/>
    <lineage>
        <taxon>Eukaryota</taxon>
        <taxon>Fungi</taxon>
        <taxon>Dikarya</taxon>
        <taxon>Ascomycota</taxon>
        <taxon>Pezizomycotina</taxon>
        <taxon>Leotiomycetes</taxon>
        <taxon>Helotiales</taxon>
        <taxon>Sclerotiniaceae</taxon>
        <taxon>Sclerotinia</taxon>
    </lineage>
</organism>
<sequence>MHLHVFNRRFCLHWVKIESIEKSDHSLLCCQFSKQKAKINKKKKSTIFGMPYKPFCFSHRRNSSEIEPIELPHPSTDPLKSVSAMDYFKSTENLRDSIKNGSEMEHFHPQNFFRDSIKNGSMKECVASQQILSSSKNGDTPTSFASFPEKTRDLRLPKLSVNATFQELPGSNADLFISTADPGFPNGLDSSSPSPGATLSPWSPFKRIFALLDISESLAEADSTSIKELPCHYSGGIGPRISQHLGPREATFDTDHHSSKFFNLDSAMDSRLADTRPNEQHGMEPLFCLPFSPKPSYSQPSNLRQSLCPAINTDIQQFRDLSNSFKHRELQFTITPQLSSPDTATTNTSGDSFPSDSGYDSAAPDPCYTSTTGPGSFYIEDEESEFDDKYFAGARHLVDVSEFHYAGYLDRSSCLQPTPINDPMQKDLLDTSSARHAVFCSCQAQGIQALCFLEHGESGFEATEVRVDSSCADARMAQSMTDVDIDSLCNSLYTGDEPEILPPAPLRESIPWDIIIPKADALAKGGAAIFTSVQDTEIENHFDFSLYCEEYYASAPPWSAENIRGFDWNVDFSSLPDSQLQMEEGAKTPVHDTPSPKSESKSLKCDQEGCTYEPSGQYQWRKGNLARHKKETHNMKSENRLICDIKDCKETFTRISNLNVHLENKHGVLIVRKTRNRRSSVAGIINKPKAGRRITKAPKTVALTNIPECNRSQSVPGIFGPL</sequence>
<dbReference type="PROSITE" id="PS00028">
    <property type="entry name" value="ZINC_FINGER_C2H2_1"/>
    <property type="match status" value="1"/>
</dbReference>
<proteinExistence type="predicted"/>
<evidence type="ECO:0000313" key="4">
    <source>
        <dbReference type="EMBL" id="CAD6444557.1"/>
    </source>
</evidence>
<keyword evidence="1" id="KW-0862">Zinc</keyword>
<name>A0A8H2ZML0_9HELO</name>
<comment type="caution">
    <text evidence="4">The sequence shown here is derived from an EMBL/GenBank/DDBJ whole genome shotgun (WGS) entry which is preliminary data.</text>
</comment>
<accession>A0A8H2ZML0</accession>
<keyword evidence="1" id="KW-0479">Metal-binding</keyword>
<feature type="region of interest" description="Disordered" evidence="2">
    <location>
        <begin position="581"/>
        <end position="606"/>
    </location>
</feature>
<dbReference type="InterPro" id="IPR013087">
    <property type="entry name" value="Znf_C2H2_type"/>
</dbReference>
<dbReference type="PROSITE" id="PS50157">
    <property type="entry name" value="ZINC_FINGER_C2H2_2"/>
    <property type="match status" value="1"/>
</dbReference>
<dbReference type="SMART" id="SM00355">
    <property type="entry name" value="ZnF_C2H2"/>
    <property type="match status" value="2"/>
</dbReference>
<evidence type="ECO:0000313" key="5">
    <source>
        <dbReference type="Proteomes" id="UP000624404"/>
    </source>
</evidence>
<dbReference type="Gene3D" id="3.30.160.60">
    <property type="entry name" value="Classic Zinc Finger"/>
    <property type="match status" value="1"/>
</dbReference>
<feature type="domain" description="C2H2-type" evidence="3">
    <location>
        <begin position="641"/>
        <end position="666"/>
    </location>
</feature>
<evidence type="ECO:0000256" key="1">
    <source>
        <dbReference type="PROSITE-ProRule" id="PRU00042"/>
    </source>
</evidence>
<reference evidence="4" key="1">
    <citation type="submission" date="2020-10" db="EMBL/GenBank/DDBJ databases">
        <authorList>
            <person name="Kusch S."/>
        </authorList>
    </citation>
    <scope>NUCLEOTIDE SEQUENCE</scope>
    <source>
        <strain evidence="4">SwB9</strain>
    </source>
</reference>
<feature type="compositionally biased region" description="Polar residues" evidence="2">
    <location>
        <begin position="335"/>
        <end position="355"/>
    </location>
</feature>
<dbReference type="Proteomes" id="UP000624404">
    <property type="component" value="Unassembled WGS sequence"/>
</dbReference>
<keyword evidence="1" id="KW-0863">Zinc-finger</keyword>
<feature type="region of interest" description="Disordered" evidence="2">
    <location>
        <begin position="335"/>
        <end position="366"/>
    </location>
</feature>
<dbReference type="AlphaFoldDB" id="A0A8H2ZML0"/>
<gene>
    <name evidence="4" type="ORF">SCLTRI_LOCUS4349</name>
</gene>
<dbReference type="EMBL" id="CAJHIA010000012">
    <property type="protein sequence ID" value="CAD6444557.1"/>
    <property type="molecule type" value="Genomic_DNA"/>
</dbReference>
<dbReference type="GO" id="GO:0008270">
    <property type="term" value="F:zinc ion binding"/>
    <property type="evidence" value="ECO:0007669"/>
    <property type="project" value="UniProtKB-KW"/>
</dbReference>
<dbReference type="OrthoDB" id="5366163at2759"/>
<evidence type="ECO:0000259" key="3">
    <source>
        <dbReference type="PROSITE" id="PS50157"/>
    </source>
</evidence>
<keyword evidence="5" id="KW-1185">Reference proteome</keyword>
<evidence type="ECO:0000256" key="2">
    <source>
        <dbReference type="SAM" id="MobiDB-lite"/>
    </source>
</evidence>
<protein>
    <submittedName>
        <fullName evidence="4">A975918f-cced-4db2-b14c-b4ee306cc081-CDS</fullName>
    </submittedName>
</protein>